<protein>
    <submittedName>
        <fullName evidence="1">Uncharacterized protein</fullName>
    </submittedName>
</protein>
<reference evidence="1" key="1">
    <citation type="submission" date="2022-04" db="EMBL/GenBank/DDBJ databases">
        <title>Genome of the entomopathogenic fungus Entomophthora muscae.</title>
        <authorList>
            <person name="Elya C."/>
            <person name="Lovett B.R."/>
            <person name="Lee E."/>
            <person name="Macias A.M."/>
            <person name="Hajek A.E."/>
            <person name="De Bivort B.L."/>
            <person name="Kasson M.T."/>
            <person name="De Fine Licht H.H."/>
            <person name="Stajich J.E."/>
        </authorList>
    </citation>
    <scope>NUCLEOTIDE SEQUENCE</scope>
    <source>
        <strain evidence="1">Berkeley</strain>
    </source>
</reference>
<evidence type="ECO:0000313" key="1">
    <source>
        <dbReference type="EMBL" id="KAJ9079785.1"/>
    </source>
</evidence>
<organism evidence="1 2">
    <name type="scientific">Entomophthora muscae</name>
    <dbReference type="NCBI Taxonomy" id="34485"/>
    <lineage>
        <taxon>Eukaryota</taxon>
        <taxon>Fungi</taxon>
        <taxon>Fungi incertae sedis</taxon>
        <taxon>Zoopagomycota</taxon>
        <taxon>Entomophthoromycotina</taxon>
        <taxon>Entomophthoromycetes</taxon>
        <taxon>Entomophthorales</taxon>
        <taxon>Entomophthoraceae</taxon>
        <taxon>Entomophthora</taxon>
    </lineage>
</organism>
<gene>
    <name evidence="1" type="ORF">DSO57_1031957</name>
</gene>
<keyword evidence="2" id="KW-1185">Reference proteome</keyword>
<sequence length="86" mass="9317">MGQAHVAACSCYPLEPTLSYLLENLGCKVLILTVAEATTIKKIEILLAYFGLAWSANKTGLPAAMELYFAKTKHKFRGLGQGPSQD</sequence>
<dbReference type="Proteomes" id="UP001165960">
    <property type="component" value="Unassembled WGS sequence"/>
</dbReference>
<accession>A0ACC2TZ58</accession>
<dbReference type="EMBL" id="QTSX02001655">
    <property type="protein sequence ID" value="KAJ9079785.1"/>
    <property type="molecule type" value="Genomic_DNA"/>
</dbReference>
<proteinExistence type="predicted"/>
<comment type="caution">
    <text evidence="1">The sequence shown here is derived from an EMBL/GenBank/DDBJ whole genome shotgun (WGS) entry which is preliminary data.</text>
</comment>
<evidence type="ECO:0000313" key="2">
    <source>
        <dbReference type="Proteomes" id="UP001165960"/>
    </source>
</evidence>
<name>A0ACC2TZ58_9FUNG</name>